<dbReference type="GO" id="GO:0000976">
    <property type="term" value="F:transcription cis-regulatory region binding"/>
    <property type="evidence" value="ECO:0007669"/>
    <property type="project" value="TreeGrafter"/>
</dbReference>
<keyword evidence="3" id="KW-0804">Transcription</keyword>
<reference evidence="6 7" key="1">
    <citation type="submission" date="2019-01" db="EMBL/GenBank/DDBJ databases">
        <authorList>
            <person name="Chen W.-M."/>
        </authorList>
    </citation>
    <scope>NUCLEOTIDE SEQUENCE [LARGE SCALE GENOMIC DNA]</scope>
    <source>
        <strain evidence="6 7">FSY-9</strain>
    </source>
</reference>
<evidence type="ECO:0000259" key="5">
    <source>
        <dbReference type="PROSITE" id="PS50977"/>
    </source>
</evidence>
<organism evidence="6 7">
    <name type="scientific">Novosphingobium umbonatum</name>
    <dbReference type="NCBI Taxonomy" id="1908524"/>
    <lineage>
        <taxon>Bacteria</taxon>
        <taxon>Pseudomonadati</taxon>
        <taxon>Pseudomonadota</taxon>
        <taxon>Alphaproteobacteria</taxon>
        <taxon>Sphingomonadales</taxon>
        <taxon>Sphingomonadaceae</taxon>
        <taxon>Novosphingobium</taxon>
    </lineage>
</organism>
<dbReference type="PANTHER" id="PTHR30055">
    <property type="entry name" value="HTH-TYPE TRANSCRIPTIONAL REGULATOR RUTR"/>
    <property type="match status" value="1"/>
</dbReference>
<evidence type="ECO:0000313" key="7">
    <source>
        <dbReference type="Proteomes" id="UP000282837"/>
    </source>
</evidence>
<dbReference type="Proteomes" id="UP000282837">
    <property type="component" value="Unassembled WGS sequence"/>
</dbReference>
<comment type="caution">
    <text evidence="6">The sequence shown here is derived from an EMBL/GenBank/DDBJ whole genome shotgun (WGS) entry which is preliminary data.</text>
</comment>
<evidence type="ECO:0000313" key="6">
    <source>
        <dbReference type="EMBL" id="RVU02235.1"/>
    </source>
</evidence>
<dbReference type="SUPFAM" id="SSF46689">
    <property type="entry name" value="Homeodomain-like"/>
    <property type="match status" value="1"/>
</dbReference>
<keyword evidence="2 4" id="KW-0238">DNA-binding</keyword>
<name>A0A3S2UNN9_9SPHN</name>
<proteinExistence type="predicted"/>
<dbReference type="InterPro" id="IPR009057">
    <property type="entry name" value="Homeodomain-like_sf"/>
</dbReference>
<protein>
    <submittedName>
        <fullName evidence="6">TetR/AcrR family transcriptional regulator</fullName>
    </submittedName>
</protein>
<dbReference type="EMBL" id="SACO01000024">
    <property type="protein sequence ID" value="RVU02235.1"/>
    <property type="molecule type" value="Genomic_DNA"/>
</dbReference>
<dbReference type="Pfam" id="PF00440">
    <property type="entry name" value="TetR_N"/>
    <property type="match status" value="1"/>
</dbReference>
<gene>
    <name evidence="6" type="ORF">EOE18_17620</name>
</gene>
<dbReference type="InterPro" id="IPR001647">
    <property type="entry name" value="HTH_TetR"/>
</dbReference>
<dbReference type="InterPro" id="IPR050109">
    <property type="entry name" value="HTH-type_TetR-like_transc_reg"/>
</dbReference>
<dbReference type="GO" id="GO:0003700">
    <property type="term" value="F:DNA-binding transcription factor activity"/>
    <property type="evidence" value="ECO:0007669"/>
    <property type="project" value="TreeGrafter"/>
</dbReference>
<evidence type="ECO:0000256" key="2">
    <source>
        <dbReference type="ARBA" id="ARBA00023125"/>
    </source>
</evidence>
<keyword evidence="7" id="KW-1185">Reference proteome</keyword>
<dbReference type="AlphaFoldDB" id="A0A3S2UNN9"/>
<dbReference type="PROSITE" id="PS50977">
    <property type="entry name" value="HTH_TETR_2"/>
    <property type="match status" value="1"/>
</dbReference>
<dbReference type="Gene3D" id="1.10.357.10">
    <property type="entry name" value="Tetracycline Repressor, domain 2"/>
    <property type="match status" value="1"/>
</dbReference>
<sequence>MNGHITTTEQRRNRNFAETHRQLIERAINLIAQNGLETLSVASLARDAGMNRSTVYYHFDSRESLIASIKGWIGGRIGDLLLGAGDIEERLEETIIFVLTRPEAVRLWVEDLVERGSMVVRFPKWELLVTQMGQRLQSNGLGSGLGVFSFSDDRHDAEVWSTILLAATLMAPRLYQFSLRPDEDRQRIARRYARALARFLRGFETIG</sequence>
<dbReference type="OrthoDB" id="9787680at2"/>
<dbReference type="PANTHER" id="PTHR30055:SF238">
    <property type="entry name" value="MYCOFACTOCIN BIOSYNTHESIS TRANSCRIPTIONAL REGULATOR MFTR-RELATED"/>
    <property type="match status" value="1"/>
</dbReference>
<evidence type="ECO:0000256" key="3">
    <source>
        <dbReference type="ARBA" id="ARBA00023163"/>
    </source>
</evidence>
<dbReference type="PRINTS" id="PR00455">
    <property type="entry name" value="HTHTETR"/>
</dbReference>
<dbReference type="RefSeq" id="WP_127711970.1">
    <property type="nucleotide sequence ID" value="NZ_SACO01000024.1"/>
</dbReference>
<keyword evidence="1" id="KW-0805">Transcription regulation</keyword>
<evidence type="ECO:0000256" key="4">
    <source>
        <dbReference type="PROSITE-ProRule" id="PRU00335"/>
    </source>
</evidence>
<feature type="DNA-binding region" description="H-T-H motif" evidence="4">
    <location>
        <begin position="40"/>
        <end position="59"/>
    </location>
</feature>
<evidence type="ECO:0000256" key="1">
    <source>
        <dbReference type="ARBA" id="ARBA00023015"/>
    </source>
</evidence>
<feature type="domain" description="HTH tetR-type" evidence="5">
    <location>
        <begin position="17"/>
        <end position="77"/>
    </location>
</feature>
<accession>A0A3S2UNN9</accession>